<proteinExistence type="predicted"/>
<name>A0AAD5YRN0_9AGAR</name>
<dbReference type="InterPro" id="IPR036420">
    <property type="entry name" value="BRCT_dom_sf"/>
</dbReference>
<sequence length="509" mass="54777">MMGDDADGNILPDSVTSLGTTQHSVYDFTNNHDIPHDITKMPTPDSFTFTVGKLDAGMAILLGERAHLIEFPSILLPPGATTGSIVNISVTQNHVEEKRRDTDFWQLQEDILKEFGISSPEPPKLELRNVTQTSVTLEWPTIQLATAKLRSLDIYRNGQRLAAIPSPLTNTSTKLSGLELNTEYSFQLILRTTAGTFPSNVLRVRTHTMTDTSGICVCFGNVQDPVLLENAKMALRDMNAKWSEKIQIDTTHFVCTTPAATPAGAQAAGNTGGAPGVEYQRALQLSIPVVQPHWILACHAERKMVPIAAYYLGAPNTPQVSAGFNRPQSMSQASLPQSPTSTSQKHATAANRASMPGPSRKAANSPPVGSSGSTVRFEVPQESDEAGTESHESQQRQQQPRSAPATTSSPSSSPQQSKSSLDAHRRSSSMKRDWKFPTATPPPENGETAPENGSESPKVKTHVKAQESVISPSSIEVPPPPPVEKERSLGGAVDDGEDEVGDTVDIPLN</sequence>
<feature type="region of interest" description="Disordered" evidence="1">
    <location>
        <begin position="322"/>
        <end position="509"/>
    </location>
</feature>
<dbReference type="CDD" id="cd00063">
    <property type="entry name" value="FN3"/>
    <property type="match status" value="1"/>
</dbReference>
<dbReference type="InterPro" id="IPR003961">
    <property type="entry name" value="FN3_dom"/>
</dbReference>
<protein>
    <recommendedName>
        <fullName evidence="6">Chitin biosynthesis protein</fullName>
    </recommendedName>
</protein>
<dbReference type="Pfam" id="PF00533">
    <property type="entry name" value="BRCT"/>
    <property type="match status" value="1"/>
</dbReference>
<dbReference type="SUPFAM" id="SSF52113">
    <property type="entry name" value="BRCT domain"/>
    <property type="match status" value="1"/>
</dbReference>
<evidence type="ECO:0000313" key="4">
    <source>
        <dbReference type="EMBL" id="KAJ3568467.1"/>
    </source>
</evidence>
<dbReference type="SUPFAM" id="SSF49265">
    <property type="entry name" value="Fibronectin type III"/>
    <property type="match status" value="1"/>
</dbReference>
<gene>
    <name evidence="4" type="ORF">NP233_g5701</name>
</gene>
<dbReference type="Pfam" id="PF16893">
    <property type="entry name" value="fn3_2"/>
    <property type="match status" value="1"/>
</dbReference>
<keyword evidence="5" id="KW-1185">Reference proteome</keyword>
<accession>A0AAD5YRN0</accession>
<dbReference type="GO" id="GO:0000747">
    <property type="term" value="P:conjugation with cellular fusion"/>
    <property type="evidence" value="ECO:0007669"/>
    <property type="project" value="TreeGrafter"/>
</dbReference>
<dbReference type="PROSITE" id="PS50172">
    <property type="entry name" value="BRCT"/>
    <property type="match status" value="1"/>
</dbReference>
<evidence type="ECO:0000259" key="2">
    <source>
        <dbReference type="PROSITE" id="PS50172"/>
    </source>
</evidence>
<dbReference type="PROSITE" id="PS50853">
    <property type="entry name" value="FN3"/>
    <property type="match status" value="1"/>
</dbReference>
<dbReference type="CDD" id="cd13945">
    <property type="entry name" value="Chs5_N"/>
    <property type="match status" value="1"/>
</dbReference>
<feature type="compositionally biased region" description="Low complexity" evidence="1">
    <location>
        <begin position="395"/>
        <end position="420"/>
    </location>
</feature>
<dbReference type="InterPro" id="IPR031673">
    <property type="entry name" value="Chs5_N"/>
</dbReference>
<dbReference type="GO" id="GO:0046983">
    <property type="term" value="F:protein dimerization activity"/>
    <property type="evidence" value="ECO:0007669"/>
    <property type="project" value="InterPro"/>
</dbReference>
<dbReference type="PANTHER" id="PTHR47351">
    <property type="entry name" value="CHITIN BIOSYNTHESIS PROTEIN CHS5"/>
    <property type="match status" value="1"/>
</dbReference>
<dbReference type="GO" id="GO:0006893">
    <property type="term" value="P:Golgi to plasma membrane transport"/>
    <property type="evidence" value="ECO:0007669"/>
    <property type="project" value="TreeGrafter"/>
</dbReference>
<feature type="domain" description="BRCT" evidence="2">
    <location>
        <begin position="235"/>
        <end position="312"/>
    </location>
</feature>
<comment type="caution">
    <text evidence="4">The sequence shown here is derived from an EMBL/GenBank/DDBJ whole genome shotgun (WGS) entry which is preliminary data.</text>
</comment>
<dbReference type="Gene3D" id="6.20.120.50">
    <property type="match status" value="1"/>
</dbReference>
<dbReference type="Pfam" id="PF16892">
    <property type="entry name" value="CHS5_N"/>
    <property type="match status" value="1"/>
</dbReference>
<dbReference type="InterPro" id="IPR031669">
    <property type="entry name" value="Fn3_2"/>
</dbReference>
<evidence type="ECO:0000256" key="1">
    <source>
        <dbReference type="SAM" id="MobiDB-lite"/>
    </source>
</evidence>
<evidence type="ECO:0008006" key="6">
    <source>
        <dbReference type="Google" id="ProtNLM"/>
    </source>
</evidence>
<dbReference type="SMART" id="SM00060">
    <property type="entry name" value="FN3"/>
    <property type="match status" value="1"/>
</dbReference>
<dbReference type="GO" id="GO:0034044">
    <property type="term" value="C:exomer complex"/>
    <property type="evidence" value="ECO:0007669"/>
    <property type="project" value="TreeGrafter"/>
</dbReference>
<dbReference type="Gene3D" id="3.40.50.10190">
    <property type="entry name" value="BRCT domain"/>
    <property type="match status" value="1"/>
</dbReference>
<dbReference type="InterPro" id="IPR052827">
    <property type="entry name" value="CHS_Export/Cell_Fusion_Reg"/>
</dbReference>
<organism evidence="4 5">
    <name type="scientific">Leucocoprinus birnbaumii</name>
    <dbReference type="NCBI Taxonomy" id="56174"/>
    <lineage>
        <taxon>Eukaryota</taxon>
        <taxon>Fungi</taxon>
        <taxon>Dikarya</taxon>
        <taxon>Basidiomycota</taxon>
        <taxon>Agaricomycotina</taxon>
        <taxon>Agaricomycetes</taxon>
        <taxon>Agaricomycetidae</taxon>
        <taxon>Agaricales</taxon>
        <taxon>Agaricineae</taxon>
        <taxon>Agaricaceae</taxon>
        <taxon>Leucocoprinus</taxon>
    </lineage>
</organism>
<dbReference type="InterPro" id="IPR013783">
    <property type="entry name" value="Ig-like_fold"/>
</dbReference>
<dbReference type="AlphaFoldDB" id="A0AAD5YRN0"/>
<feature type="compositionally biased region" description="Basic and acidic residues" evidence="1">
    <location>
        <begin position="421"/>
        <end position="435"/>
    </location>
</feature>
<dbReference type="GO" id="GO:0005802">
    <property type="term" value="C:trans-Golgi network"/>
    <property type="evidence" value="ECO:0007669"/>
    <property type="project" value="TreeGrafter"/>
</dbReference>
<dbReference type="Proteomes" id="UP001213000">
    <property type="component" value="Unassembled WGS sequence"/>
</dbReference>
<dbReference type="InterPro" id="IPR036116">
    <property type="entry name" value="FN3_sf"/>
</dbReference>
<dbReference type="EMBL" id="JANIEX010000344">
    <property type="protein sequence ID" value="KAJ3568467.1"/>
    <property type="molecule type" value="Genomic_DNA"/>
</dbReference>
<evidence type="ECO:0000259" key="3">
    <source>
        <dbReference type="PROSITE" id="PS50853"/>
    </source>
</evidence>
<feature type="compositionally biased region" description="Low complexity" evidence="1">
    <location>
        <begin position="467"/>
        <end position="476"/>
    </location>
</feature>
<dbReference type="PANTHER" id="PTHR47351:SF1">
    <property type="entry name" value="CHITIN BIOSYNTHESIS PROTEIN CHS5"/>
    <property type="match status" value="1"/>
</dbReference>
<evidence type="ECO:0000313" key="5">
    <source>
        <dbReference type="Proteomes" id="UP001213000"/>
    </source>
</evidence>
<feature type="compositionally biased region" description="Polar residues" evidence="1">
    <location>
        <begin position="322"/>
        <end position="346"/>
    </location>
</feature>
<reference evidence="4" key="1">
    <citation type="submission" date="2022-07" db="EMBL/GenBank/DDBJ databases">
        <title>Genome Sequence of Leucocoprinus birnbaumii.</title>
        <authorList>
            <person name="Buettner E."/>
        </authorList>
    </citation>
    <scope>NUCLEOTIDE SEQUENCE</scope>
    <source>
        <strain evidence="4">VT141</strain>
    </source>
</reference>
<dbReference type="Gene3D" id="2.60.40.10">
    <property type="entry name" value="Immunoglobulins"/>
    <property type="match status" value="1"/>
</dbReference>
<dbReference type="InterPro" id="IPR001357">
    <property type="entry name" value="BRCT_dom"/>
</dbReference>
<feature type="domain" description="Fibronectin type-III" evidence="3">
    <location>
        <begin position="119"/>
        <end position="213"/>
    </location>
</feature>